<dbReference type="RefSeq" id="WP_195903215.1">
    <property type="nucleotide sequence ID" value="NZ_JADOGI010000408.1"/>
</dbReference>
<protein>
    <submittedName>
        <fullName evidence="1">Uncharacterized protein</fullName>
    </submittedName>
</protein>
<accession>A0A931AQ51</accession>
<proteinExistence type="predicted"/>
<dbReference type="AlphaFoldDB" id="A0A931AQ51"/>
<dbReference type="EMBL" id="JADOGI010000408">
    <property type="protein sequence ID" value="MBF8194395.1"/>
    <property type="molecule type" value="Genomic_DNA"/>
</dbReference>
<organism evidence="1 2">
    <name type="scientific">Nonomuraea cypriaca</name>
    <dbReference type="NCBI Taxonomy" id="1187855"/>
    <lineage>
        <taxon>Bacteria</taxon>
        <taxon>Bacillati</taxon>
        <taxon>Actinomycetota</taxon>
        <taxon>Actinomycetes</taxon>
        <taxon>Streptosporangiales</taxon>
        <taxon>Streptosporangiaceae</taxon>
        <taxon>Nonomuraea</taxon>
    </lineage>
</organism>
<name>A0A931AQ51_9ACTN</name>
<gene>
    <name evidence="1" type="ORF">ITP53_53815</name>
</gene>
<keyword evidence="2" id="KW-1185">Reference proteome</keyword>
<evidence type="ECO:0000313" key="1">
    <source>
        <dbReference type="EMBL" id="MBF8194395.1"/>
    </source>
</evidence>
<evidence type="ECO:0000313" key="2">
    <source>
        <dbReference type="Proteomes" id="UP000605361"/>
    </source>
</evidence>
<reference evidence="1" key="1">
    <citation type="submission" date="2020-11" db="EMBL/GenBank/DDBJ databases">
        <title>Whole-genome analyses of Nonomuraea sp. K274.</title>
        <authorList>
            <person name="Veyisoglu A."/>
        </authorList>
    </citation>
    <scope>NUCLEOTIDE SEQUENCE</scope>
    <source>
        <strain evidence="1">K274</strain>
    </source>
</reference>
<dbReference type="Proteomes" id="UP000605361">
    <property type="component" value="Unassembled WGS sequence"/>
</dbReference>
<sequence length="99" mass="10768">MTDQYGTSLETMLRDIERRLQKLETAVRTKPALNLPDIPVLDVPGVAPTYPGSFSSPATVSGTVEPVHYNALRADIVAQLHGPLREVIQSGRGSGLWRS</sequence>
<comment type="caution">
    <text evidence="1">The sequence shown here is derived from an EMBL/GenBank/DDBJ whole genome shotgun (WGS) entry which is preliminary data.</text>
</comment>